<protein>
    <submittedName>
        <fullName evidence="1">Uncharacterized protein</fullName>
    </submittedName>
</protein>
<name>A0A1M7C673_9BACT</name>
<sequence length="68" mass="7456">MAHTFHDTGTGFPRMVKCMIDSFSQGDRHSTVVVVTMWTINRDGYCTFHNTNLAGGCDNLVSAAFTSP</sequence>
<organism evidence="1 2">
    <name type="scientific">Chitinophaga jiangningensis</name>
    <dbReference type="NCBI Taxonomy" id="1419482"/>
    <lineage>
        <taxon>Bacteria</taxon>
        <taxon>Pseudomonadati</taxon>
        <taxon>Bacteroidota</taxon>
        <taxon>Chitinophagia</taxon>
        <taxon>Chitinophagales</taxon>
        <taxon>Chitinophagaceae</taxon>
        <taxon>Chitinophaga</taxon>
    </lineage>
</organism>
<keyword evidence="2" id="KW-1185">Reference proteome</keyword>
<evidence type="ECO:0000313" key="1">
    <source>
        <dbReference type="EMBL" id="SHL62812.1"/>
    </source>
</evidence>
<evidence type="ECO:0000313" key="2">
    <source>
        <dbReference type="Proteomes" id="UP000184420"/>
    </source>
</evidence>
<reference evidence="1 2" key="1">
    <citation type="submission" date="2016-11" db="EMBL/GenBank/DDBJ databases">
        <authorList>
            <person name="Jaros S."/>
            <person name="Januszkiewicz K."/>
            <person name="Wedrychowicz H."/>
        </authorList>
    </citation>
    <scope>NUCLEOTIDE SEQUENCE [LARGE SCALE GENOMIC DNA]</scope>
    <source>
        <strain evidence="1 2">DSM 27406</strain>
    </source>
</reference>
<gene>
    <name evidence="1" type="ORF">SAMN05444266_104212</name>
</gene>
<dbReference type="EMBL" id="FRBL01000004">
    <property type="protein sequence ID" value="SHL62812.1"/>
    <property type="molecule type" value="Genomic_DNA"/>
</dbReference>
<proteinExistence type="predicted"/>
<accession>A0A1M7C673</accession>
<dbReference type="AlphaFoldDB" id="A0A1M7C673"/>
<dbReference type="Proteomes" id="UP000184420">
    <property type="component" value="Unassembled WGS sequence"/>
</dbReference>